<dbReference type="AlphaFoldDB" id="A0A351U3W5"/>
<comment type="caution">
    <text evidence="2">The sequence shown here is derived from an EMBL/GenBank/DDBJ whole genome shotgun (WGS) entry which is preliminary data.</text>
</comment>
<dbReference type="EMBL" id="JAAYEE010000003">
    <property type="protein sequence ID" value="NLW33858.1"/>
    <property type="molecule type" value="Genomic_DNA"/>
</dbReference>
<protein>
    <submittedName>
        <fullName evidence="2">Transcriptional coactivator p15</fullName>
    </submittedName>
</protein>
<evidence type="ECO:0000313" key="3">
    <source>
        <dbReference type="Proteomes" id="UP000777265"/>
    </source>
</evidence>
<reference evidence="2" key="2">
    <citation type="submission" date="2020-01" db="EMBL/GenBank/DDBJ databases">
        <authorList>
            <person name="Campanaro S."/>
        </authorList>
    </citation>
    <scope>NUCLEOTIDE SEQUENCE</scope>
    <source>
        <strain evidence="2">AS06rmzACSIP_7</strain>
    </source>
</reference>
<feature type="domain" description="Transcriptional coactivator p15 (PC4) C-terminal" evidence="1">
    <location>
        <begin position="15"/>
        <end position="57"/>
    </location>
</feature>
<sequence>MQVGMIERGKDRIIVSQKEFKGKEYVDIRVYFENAEGEWIPTKKGISISYDNVDEIITLLQKTKKKSAEKDG</sequence>
<dbReference type="Proteomes" id="UP000777265">
    <property type="component" value="Unassembled WGS sequence"/>
</dbReference>
<name>A0A351U3W5_9BACT</name>
<dbReference type="Pfam" id="PF02229">
    <property type="entry name" value="PC4"/>
    <property type="match status" value="1"/>
</dbReference>
<dbReference type="GO" id="GO:0003677">
    <property type="term" value="F:DNA binding"/>
    <property type="evidence" value="ECO:0007669"/>
    <property type="project" value="InterPro"/>
</dbReference>
<reference evidence="2" key="1">
    <citation type="journal article" date="2020" name="Biotechnol. Biofuels">
        <title>New insights from the biogas microbiome by comprehensive genome-resolved metagenomics of nearly 1600 species originating from multiple anaerobic digesters.</title>
        <authorList>
            <person name="Campanaro S."/>
            <person name="Treu L."/>
            <person name="Rodriguez-R L.M."/>
            <person name="Kovalovszki A."/>
            <person name="Ziels R.M."/>
            <person name="Maus I."/>
            <person name="Zhu X."/>
            <person name="Kougias P.G."/>
            <person name="Basile A."/>
            <person name="Luo G."/>
            <person name="Schluter A."/>
            <person name="Konstantinidis K.T."/>
            <person name="Angelidaki I."/>
        </authorList>
    </citation>
    <scope>NUCLEOTIDE SEQUENCE</scope>
    <source>
        <strain evidence="2">AS06rmzACSIP_7</strain>
    </source>
</reference>
<evidence type="ECO:0000259" key="1">
    <source>
        <dbReference type="Pfam" id="PF02229"/>
    </source>
</evidence>
<dbReference type="SUPFAM" id="SSF54447">
    <property type="entry name" value="ssDNA-binding transcriptional regulator domain"/>
    <property type="match status" value="1"/>
</dbReference>
<dbReference type="STRING" id="909663.GCA_000512235_02867"/>
<dbReference type="GO" id="GO:0006355">
    <property type="term" value="P:regulation of DNA-templated transcription"/>
    <property type="evidence" value="ECO:0007669"/>
    <property type="project" value="InterPro"/>
</dbReference>
<organism evidence="2 3">
    <name type="scientific">Syntrophorhabdus aromaticivorans</name>
    <dbReference type="NCBI Taxonomy" id="328301"/>
    <lineage>
        <taxon>Bacteria</taxon>
        <taxon>Pseudomonadati</taxon>
        <taxon>Thermodesulfobacteriota</taxon>
        <taxon>Syntrophorhabdia</taxon>
        <taxon>Syntrophorhabdales</taxon>
        <taxon>Syntrophorhabdaceae</taxon>
        <taxon>Syntrophorhabdus</taxon>
    </lineage>
</organism>
<proteinExistence type="predicted"/>
<gene>
    <name evidence="2" type="ORF">GXY80_00045</name>
</gene>
<dbReference type="InterPro" id="IPR003173">
    <property type="entry name" value="PC4_C"/>
</dbReference>
<evidence type="ECO:0000313" key="2">
    <source>
        <dbReference type="EMBL" id="NLW33858.1"/>
    </source>
</evidence>
<accession>A0A351U3W5</accession>
<dbReference type="Gene3D" id="2.30.31.10">
    <property type="entry name" value="Transcriptional Coactivator Pc4, Chain A"/>
    <property type="match status" value="1"/>
</dbReference>
<dbReference type="InterPro" id="IPR009044">
    <property type="entry name" value="ssDNA-bd_transcriptional_reg"/>
</dbReference>